<keyword evidence="2" id="KW-1185">Reference proteome</keyword>
<reference evidence="1 2" key="1">
    <citation type="submission" date="2019-05" db="EMBL/GenBank/DDBJ databases">
        <title>Another draft genome of Portunus trituberculatus and its Hox gene families provides insights of decapod evolution.</title>
        <authorList>
            <person name="Jeong J.-H."/>
            <person name="Song I."/>
            <person name="Kim S."/>
            <person name="Choi T."/>
            <person name="Kim D."/>
            <person name="Ryu S."/>
            <person name="Kim W."/>
        </authorList>
    </citation>
    <scope>NUCLEOTIDE SEQUENCE [LARGE SCALE GENOMIC DNA]</scope>
    <source>
        <tissue evidence="1">Muscle</tissue>
    </source>
</reference>
<dbReference type="EMBL" id="VSRR010120651">
    <property type="protein sequence ID" value="MPC99948.1"/>
    <property type="molecule type" value="Genomic_DNA"/>
</dbReference>
<gene>
    <name evidence="1" type="ORF">E2C01_095395</name>
</gene>
<proteinExistence type="predicted"/>
<dbReference type="AlphaFoldDB" id="A0A5B7K441"/>
<organism evidence="1 2">
    <name type="scientific">Portunus trituberculatus</name>
    <name type="common">Swimming crab</name>
    <name type="synonym">Neptunus trituberculatus</name>
    <dbReference type="NCBI Taxonomy" id="210409"/>
    <lineage>
        <taxon>Eukaryota</taxon>
        <taxon>Metazoa</taxon>
        <taxon>Ecdysozoa</taxon>
        <taxon>Arthropoda</taxon>
        <taxon>Crustacea</taxon>
        <taxon>Multicrustacea</taxon>
        <taxon>Malacostraca</taxon>
        <taxon>Eumalacostraca</taxon>
        <taxon>Eucarida</taxon>
        <taxon>Decapoda</taxon>
        <taxon>Pleocyemata</taxon>
        <taxon>Brachyura</taxon>
        <taxon>Eubrachyura</taxon>
        <taxon>Portunoidea</taxon>
        <taxon>Portunidae</taxon>
        <taxon>Portuninae</taxon>
        <taxon>Portunus</taxon>
    </lineage>
</organism>
<accession>A0A5B7K441</accession>
<sequence length="175" mass="19591">MKDIERRGVCLHCISFCFAAPFPPFPPFRLSCRRTRNRTPFVPWGSGCEGVMSEVSSFALAMLLEISGSCGVRERKKIVNMQTTFMLITPPSPRTLTLPLKEEGRHYEWDERKTRGRDVGDGTGGGDWDRSRSLGQVVAVWVFEDRTGDLDWGRSLKLEYKVDSGMTGAGINRGG</sequence>
<protein>
    <submittedName>
        <fullName evidence="1">Uncharacterized protein</fullName>
    </submittedName>
</protein>
<comment type="caution">
    <text evidence="1">The sequence shown here is derived from an EMBL/GenBank/DDBJ whole genome shotgun (WGS) entry which is preliminary data.</text>
</comment>
<name>A0A5B7K441_PORTR</name>
<evidence type="ECO:0000313" key="2">
    <source>
        <dbReference type="Proteomes" id="UP000324222"/>
    </source>
</evidence>
<evidence type="ECO:0000313" key="1">
    <source>
        <dbReference type="EMBL" id="MPC99948.1"/>
    </source>
</evidence>
<dbReference type="Proteomes" id="UP000324222">
    <property type="component" value="Unassembled WGS sequence"/>
</dbReference>